<evidence type="ECO:0000313" key="2">
    <source>
        <dbReference type="Proteomes" id="UP000287972"/>
    </source>
</evidence>
<dbReference type="Proteomes" id="UP000287972">
    <property type="component" value="Unassembled WGS sequence"/>
</dbReference>
<proteinExistence type="predicted"/>
<reference evidence="1 2" key="1">
    <citation type="submission" date="2017-06" db="EMBL/GenBank/DDBJ databases">
        <title>Comparative genomic analysis of Ambrosia Fusariam Clade fungi.</title>
        <authorList>
            <person name="Stajich J.E."/>
            <person name="Carrillo J."/>
            <person name="Kijimoto T."/>
            <person name="Eskalen A."/>
            <person name="O'Donnell K."/>
            <person name="Kasson M."/>
        </authorList>
    </citation>
    <scope>NUCLEOTIDE SEQUENCE [LARGE SCALE GENOMIC DNA]</scope>
    <source>
        <strain evidence="1 2">NRRL62606</strain>
    </source>
</reference>
<keyword evidence="2" id="KW-1185">Reference proteome</keyword>
<dbReference type="EMBL" id="NKCL01000674">
    <property type="protein sequence ID" value="RSL56133.1"/>
    <property type="molecule type" value="Genomic_DNA"/>
</dbReference>
<gene>
    <name evidence="1" type="ORF">CEP51_014441</name>
</gene>
<name>A0A428PT26_9HYPO</name>
<dbReference type="AlphaFoldDB" id="A0A428PT26"/>
<evidence type="ECO:0000313" key="1">
    <source>
        <dbReference type="EMBL" id="RSL56133.1"/>
    </source>
</evidence>
<comment type="caution">
    <text evidence="1">The sequence shown here is derived from an EMBL/GenBank/DDBJ whole genome shotgun (WGS) entry which is preliminary data.</text>
</comment>
<protein>
    <submittedName>
        <fullName evidence="1">Uncharacterized protein</fullName>
    </submittedName>
</protein>
<sequence length="68" mass="7503">MDGCFDGMEEWIIEGPRWQGRPNYKGGTYLLSRSGTPYGLTNGISYQTVSAASRPVRTLSGSNCLRRS</sequence>
<accession>A0A428PT26</accession>
<organism evidence="1 2">
    <name type="scientific">Fusarium floridanum</name>
    <dbReference type="NCBI Taxonomy" id="1325733"/>
    <lineage>
        <taxon>Eukaryota</taxon>
        <taxon>Fungi</taxon>
        <taxon>Dikarya</taxon>
        <taxon>Ascomycota</taxon>
        <taxon>Pezizomycotina</taxon>
        <taxon>Sordariomycetes</taxon>
        <taxon>Hypocreomycetidae</taxon>
        <taxon>Hypocreales</taxon>
        <taxon>Nectriaceae</taxon>
        <taxon>Fusarium</taxon>
        <taxon>Fusarium solani species complex</taxon>
    </lineage>
</organism>